<dbReference type="SMART" id="SM00530">
    <property type="entry name" value="HTH_XRE"/>
    <property type="match status" value="1"/>
</dbReference>
<dbReference type="InterPro" id="IPR010982">
    <property type="entry name" value="Lambda_DNA-bd_dom_sf"/>
</dbReference>
<dbReference type="Gene3D" id="1.10.260.40">
    <property type="entry name" value="lambda repressor-like DNA-binding domains"/>
    <property type="match status" value="1"/>
</dbReference>
<evidence type="ECO:0000313" key="2">
    <source>
        <dbReference type="EMBL" id="MER2494454.1"/>
    </source>
</evidence>
<dbReference type="Proteomes" id="UP001467690">
    <property type="component" value="Unassembled WGS sequence"/>
</dbReference>
<evidence type="ECO:0000313" key="3">
    <source>
        <dbReference type="Proteomes" id="UP001467690"/>
    </source>
</evidence>
<gene>
    <name evidence="2" type="ORF">ABS311_21505</name>
</gene>
<proteinExistence type="predicted"/>
<dbReference type="CDD" id="cd00093">
    <property type="entry name" value="HTH_XRE"/>
    <property type="match status" value="1"/>
</dbReference>
<feature type="domain" description="HTH cro/C1-type" evidence="1">
    <location>
        <begin position="10"/>
        <end position="47"/>
    </location>
</feature>
<dbReference type="Pfam" id="PF01381">
    <property type="entry name" value="HTH_3"/>
    <property type="match status" value="1"/>
</dbReference>
<dbReference type="PROSITE" id="PS50943">
    <property type="entry name" value="HTH_CROC1"/>
    <property type="match status" value="1"/>
</dbReference>
<dbReference type="EMBL" id="JBELOE010000302">
    <property type="protein sequence ID" value="MER2494454.1"/>
    <property type="molecule type" value="Genomic_DNA"/>
</dbReference>
<dbReference type="InterPro" id="IPR001387">
    <property type="entry name" value="Cro/C1-type_HTH"/>
</dbReference>
<dbReference type="RefSeq" id="WP_143872043.1">
    <property type="nucleotide sequence ID" value="NZ_CP041660.1"/>
</dbReference>
<name>A0ABV1RND0_9ALTE</name>
<organism evidence="2 3">
    <name type="scientific">Catenovulum sediminis</name>
    <dbReference type="NCBI Taxonomy" id="1740262"/>
    <lineage>
        <taxon>Bacteria</taxon>
        <taxon>Pseudomonadati</taxon>
        <taxon>Pseudomonadota</taxon>
        <taxon>Gammaproteobacteria</taxon>
        <taxon>Alteromonadales</taxon>
        <taxon>Alteromonadaceae</taxon>
        <taxon>Catenovulum</taxon>
    </lineage>
</organism>
<reference evidence="2 3" key="1">
    <citation type="submission" date="2024-06" db="EMBL/GenBank/DDBJ databases">
        <authorList>
            <person name="Chen R.Y."/>
        </authorList>
    </citation>
    <scope>NUCLEOTIDE SEQUENCE [LARGE SCALE GENOMIC DNA]</scope>
    <source>
        <strain evidence="2 3">D2</strain>
    </source>
</reference>
<evidence type="ECO:0000259" key="1">
    <source>
        <dbReference type="PROSITE" id="PS50943"/>
    </source>
</evidence>
<sequence>MDDIISCKKLEQARKAAGLAQKDLYKAVNVSRATYHNWIVGKSEPSANQFFTMLDICWQKTKPANGKSEFDDLLNNLMSIGTDEKASN</sequence>
<comment type="caution">
    <text evidence="2">The sequence shown here is derived from an EMBL/GenBank/DDBJ whole genome shotgun (WGS) entry which is preliminary data.</text>
</comment>
<protein>
    <submittedName>
        <fullName evidence="2">Helix-turn-helix transcriptional regulator</fullName>
    </submittedName>
</protein>
<accession>A0ABV1RND0</accession>
<dbReference type="SUPFAM" id="SSF47413">
    <property type="entry name" value="lambda repressor-like DNA-binding domains"/>
    <property type="match status" value="1"/>
</dbReference>
<keyword evidence="3" id="KW-1185">Reference proteome</keyword>